<dbReference type="InterPro" id="IPR012967">
    <property type="entry name" value="COMT_dimerisation"/>
</dbReference>
<dbReference type="InterPro" id="IPR001077">
    <property type="entry name" value="COMT_C"/>
</dbReference>
<reference evidence="7 8" key="1">
    <citation type="submission" date="2020-03" db="EMBL/GenBank/DDBJ databases">
        <title>Draft Genome Sequence of Cudoniella acicularis.</title>
        <authorList>
            <person name="Buettner E."/>
            <person name="Kellner H."/>
        </authorList>
    </citation>
    <scope>NUCLEOTIDE SEQUENCE [LARGE SCALE GENOMIC DNA]</scope>
    <source>
        <strain evidence="7 8">DSM 108380</strain>
    </source>
</reference>
<name>A0A8H4RC83_9HELO</name>
<dbReference type="InterPro" id="IPR016461">
    <property type="entry name" value="COMT-like"/>
</dbReference>
<keyword evidence="2" id="KW-0808">Transferase</keyword>
<evidence type="ECO:0000259" key="6">
    <source>
        <dbReference type="Pfam" id="PF08100"/>
    </source>
</evidence>
<organism evidence="7 8">
    <name type="scientific">Cudoniella acicularis</name>
    <dbReference type="NCBI Taxonomy" id="354080"/>
    <lineage>
        <taxon>Eukaryota</taxon>
        <taxon>Fungi</taxon>
        <taxon>Dikarya</taxon>
        <taxon>Ascomycota</taxon>
        <taxon>Pezizomycotina</taxon>
        <taxon>Leotiomycetes</taxon>
        <taxon>Helotiales</taxon>
        <taxon>Tricladiaceae</taxon>
        <taxon>Cudoniella</taxon>
    </lineage>
</organism>
<evidence type="ECO:0000256" key="2">
    <source>
        <dbReference type="ARBA" id="ARBA00022679"/>
    </source>
</evidence>
<keyword evidence="3" id="KW-0949">S-adenosyl-L-methionine</keyword>
<dbReference type="Pfam" id="PF08100">
    <property type="entry name" value="Dimerisation"/>
    <property type="match status" value="1"/>
</dbReference>
<dbReference type="NCBIfam" id="NF041278">
    <property type="entry name" value="CmcJ_NvfI_EfuI"/>
    <property type="match status" value="1"/>
</dbReference>
<evidence type="ECO:0000256" key="4">
    <source>
        <dbReference type="ARBA" id="ARBA00023604"/>
    </source>
</evidence>
<dbReference type="AlphaFoldDB" id="A0A8H4RC83"/>
<evidence type="ECO:0000256" key="1">
    <source>
        <dbReference type="ARBA" id="ARBA00022603"/>
    </source>
</evidence>
<dbReference type="InterPro" id="IPR036390">
    <property type="entry name" value="WH_DNA-bd_sf"/>
</dbReference>
<keyword evidence="8" id="KW-1185">Reference proteome</keyword>
<sequence length="662" mass="75749">MLADVTWLGWLPELRDDVGYLSSKCLTAAVELNIPDLLRDGPKSLSHLAAESRAHPHRLRQVLRVLYNNGIFSYEPSAETYSNNSTSELLLSDHWTQWRNWVELYGNEFYEMAQGIPAACRQVSTRMPAQIVFNTDKDMFTYFQERGWVPRLHKTLSGGAAAQAPGILADYPWEQISGSTFLDVGGGGGGLVALVLREHKDIRSGILDRLEIIAQNIESFHGQSGQFRDIGDRVPPENLIAGDFLKEVPAFEVYTMKWCLHDWDDSKALKVMANIRKAILTGPKSRLVIFESLLEDGRMGRLSRYGDIIMWMSANGQERTETQWRSLAKQTGWKVKEIYTLRNAWPCAIDLVPDWDSHLVQAQQNAIESLALNHGSTNKSNRYDRESSEVIPGSIPLTGTKYLTTMTFLEPWDAKKGNPFIRIQPHEGFEYMNFKWQDYKTEVTDARPNRDIFNIDTHGFAYFDDPIQLSSTLIEKLRANDKATIRDKYYDHIEKFMKWKTGAARVIIFDDTVRKRNPLLGPKENPNGREQPATMVHCDQSESGAFIRLQRSLGAEEDINEILKGRVQLVNVWRPLNGPVNDWPLATLDSHSLSSSDIYTCDLLKNQHEKRGETVTLCHNDAQQWYYLDSHRTDEVTLIKIWDSKKDVDAKRKHLYTLDDHS</sequence>
<proteinExistence type="inferred from homology"/>
<dbReference type="EMBL" id="JAAMPI010001068">
    <property type="protein sequence ID" value="KAF4626873.1"/>
    <property type="molecule type" value="Genomic_DNA"/>
</dbReference>
<evidence type="ECO:0008006" key="9">
    <source>
        <dbReference type="Google" id="ProtNLM"/>
    </source>
</evidence>
<dbReference type="OrthoDB" id="1606438at2759"/>
<dbReference type="Gene3D" id="1.10.10.10">
    <property type="entry name" value="Winged helix-like DNA-binding domain superfamily/Winged helix DNA-binding domain"/>
    <property type="match status" value="1"/>
</dbReference>
<dbReference type="GO" id="GO:0032259">
    <property type="term" value="P:methylation"/>
    <property type="evidence" value="ECO:0007669"/>
    <property type="project" value="UniProtKB-KW"/>
</dbReference>
<dbReference type="Pfam" id="PF00891">
    <property type="entry name" value="Methyltransf_2"/>
    <property type="match status" value="1"/>
</dbReference>
<dbReference type="GO" id="GO:0046983">
    <property type="term" value="F:protein dimerization activity"/>
    <property type="evidence" value="ECO:0007669"/>
    <property type="project" value="InterPro"/>
</dbReference>
<feature type="domain" description="O-methyltransferase dimerisation" evidence="6">
    <location>
        <begin position="19"/>
        <end position="92"/>
    </location>
</feature>
<protein>
    <recommendedName>
        <fullName evidence="9">O-methyltransferase domain-containing protein</fullName>
    </recommendedName>
</protein>
<dbReference type="PROSITE" id="PS51683">
    <property type="entry name" value="SAM_OMT_II"/>
    <property type="match status" value="1"/>
</dbReference>
<feature type="domain" description="O-methyltransferase C-terminal" evidence="5">
    <location>
        <begin position="179"/>
        <end position="333"/>
    </location>
</feature>
<dbReference type="SUPFAM" id="SSF53335">
    <property type="entry name" value="S-adenosyl-L-methionine-dependent methyltransferases"/>
    <property type="match status" value="1"/>
</dbReference>
<comment type="caution">
    <text evidence="7">The sequence shown here is derived from an EMBL/GenBank/DDBJ whole genome shotgun (WGS) entry which is preliminary data.</text>
</comment>
<dbReference type="GO" id="GO:0008171">
    <property type="term" value="F:O-methyltransferase activity"/>
    <property type="evidence" value="ECO:0007669"/>
    <property type="project" value="InterPro"/>
</dbReference>
<evidence type="ECO:0000313" key="8">
    <source>
        <dbReference type="Proteomes" id="UP000566819"/>
    </source>
</evidence>
<comment type="similarity">
    <text evidence="4">Belongs to the asaB hydroxylase/desaturase family.</text>
</comment>
<gene>
    <name evidence="7" type="ORF">G7Y89_g11278</name>
</gene>
<dbReference type="PANTHER" id="PTHR34598">
    <property type="entry name" value="BLL6449 PROTEIN"/>
    <property type="match status" value="1"/>
</dbReference>
<keyword evidence="1" id="KW-0489">Methyltransferase</keyword>
<dbReference type="Proteomes" id="UP000566819">
    <property type="component" value="Unassembled WGS sequence"/>
</dbReference>
<evidence type="ECO:0000313" key="7">
    <source>
        <dbReference type="EMBL" id="KAF4626873.1"/>
    </source>
</evidence>
<dbReference type="InterPro" id="IPR036388">
    <property type="entry name" value="WH-like_DNA-bd_sf"/>
</dbReference>
<dbReference type="InterPro" id="IPR044053">
    <property type="entry name" value="AsaB-like"/>
</dbReference>
<dbReference type="PANTHER" id="PTHR34598:SF3">
    <property type="entry name" value="OXIDOREDUCTASE AN1597"/>
    <property type="match status" value="1"/>
</dbReference>
<dbReference type="SUPFAM" id="SSF46785">
    <property type="entry name" value="Winged helix' DNA-binding domain"/>
    <property type="match status" value="1"/>
</dbReference>
<accession>A0A8H4RC83</accession>
<evidence type="ECO:0000259" key="5">
    <source>
        <dbReference type="Pfam" id="PF00891"/>
    </source>
</evidence>
<dbReference type="InterPro" id="IPR029063">
    <property type="entry name" value="SAM-dependent_MTases_sf"/>
</dbReference>
<dbReference type="Gene3D" id="3.40.50.150">
    <property type="entry name" value="Vaccinia Virus protein VP39"/>
    <property type="match status" value="1"/>
</dbReference>
<evidence type="ECO:0000256" key="3">
    <source>
        <dbReference type="ARBA" id="ARBA00022691"/>
    </source>
</evidence>
<dbReference type="GO" id="GO:0016491">
    <property type="term" value="F:oxidoreductase activity"/>
    <property type="evidence" value="ECO:0007669"/>
    <property type="project" value="InterPro"/>
</dbReference>